<dbReference type="PIRSF" id="PIRSF036625">
    <property type="entry name" value="GAF_ANTAR"/>
    <property type="match status" value="1"/>
</dbReference>
<dbReference type="PROSITE" id="PS50921">
    <property type="entry name" value="ANTAR"/>
    <property type="match status" value="1"/>
</dbReference>
<sequence>MSPEQDGPGSGAAERSEPGGSATNVTDPGHTGRMQTPVPREASEAFAALAKLVYAGNGTDDVLAEICRTAVELIPGADHACISSLDSHEQLRTRASTDEVAALMDRLESQAQEGPCLDSIEQDSVQHDADITDGTQWPKLAELTIRHTPVRSMLGYQLMDGLDNRAAFNVFSDTPGGLTQESMDVGAVLAAFTSVALAAAERQATADNLRRGLQSNREIGKAVGLLMAAHKVGDEEAFEILKSASSRTNTKLSALATRINDSHRESLG</sequence>
<dbReference type="Gene3D" id="1.10.10.10">
    <property type="entry name" value="Winged helix-like DNA-binding domain superfamily/Winged helix DNA-binding domain"/>
    <property type="match status" value="1"/>
</dbReference>
<dbReference type="SUPFAM" id="SSF55781">
    <property type="entry name" value="GAF domain-like"/>
    <property type="match status" value="1"/>
</dbReference>
<feature type="domain" description="ANTAR" evidence="6">
    <location>
        <begin position="199"/>
        <end position="260"/>
    </location>
</feature>
<proteinExistence type="predicted"/>
<dbReference type="SUPFAM" id="SSF52172">
    <property type="entry name" value="CheY-like"/>
    <property type="match status" value="1"/>
</dbReference>
<reference evidence="8" key="1">
    <citation type="submission" date="2016-10" db="EMBL/GenBank/DDBJ databases">
        <authorList>
            <person name="Varghese N."/>
            <person name="Submissions S."/>
        </authorList>
    </citation>
    <scope>NUCLEOTIDE SEQUENCE [LARGE SCALE GENOMIC DNA]</scope>
    <source>
        <strain evidence="8">DSM 22329</strain>
    </source>
</reference>
<dbReference type="InterPro" id="IPR029016">
    <property type="entry name" value="GAF-like_dom_sf"/>
</dbReference>
<protein>
    <submittedName>
        <fullName evidence="7">GAF domain-containing protein</fullName>
    </submittedName>
</protein>
<feature type="region of interest" description="Disordered" evidence="5">
    <location>
        <begin position="1"/>
        <end position="36"/>
    </location>
</feature>
<evidence type="ECO:0000256" key="5">
    <source>
        <dbReference type="SAM" id="MobiDB-lite"/>
    </source>
</evidence>
<dbReference type="InterPro" id="IPR012074">
    <property type="entry name" value="GAF_ANTAR"/>
</dbReference>
<dbReference type="AlphaFoldDB" id="A0A1H0MAB4"/>
<dbReference type="InterPro" id="IPR003018">
    <property type="entry name" value="GAF"/>
</dbReference>
<keyword evidence="1" id="KW-0808">Transferase</keyword>
<dbReference type="SMART" id="SM01012">
    <property type="entry name" value="ANTAR"/>
    <property type="match status" value="1"/>
</dbReference>
<keyword evidence="3" id="KW-0805">Transcription regulation</keyword>
<evidence type="ECO:0000256" key="2">
    <source>
        <dbReference type="ARBA" id="ARBA00022777"/>
    </source>
</evidence>
<dbReference type="GO" id="GO:0003723">
    <property type="term" value="F:RNA binding"/>
    <property type="evidence" value="ECO:0007669"/>
    <property type="project" value="InterPro"/>
</dbReference>
<dbReference type="InterPro" id="IPR005561">
    <property type="entry name" value="ANTAR"/>
</dbReference>
<dbReference type="GO" id="GO:0016301">
    <property type="term" value="F:kinase activity"/>
    <property type="evidence" value="ECO:0007669"/>
    <property type="project" value="UniProtKB-KW"/>
</dbReference>
<dbReference type="STRING" id="443156.SAMN04489867_0549"/>
<evidence type="ECO:0000313" key="8">
    <source>
        <dbReference type="Proteomes" id="UP000199077"/>
    </source>
</evidence>
<keyword evidence="2" id="KW-0418">Kinase</keyword>
<dbReference type="InterPro" id="IPR011006">
    <property type="entry name" value="CheY-like_superfamily"/>
</dbReference>
<evidence type="ECO:0000259" key="6">
    <source>
        <dbReference type="PROSITE" id="PS50921"/>
    </source>
</evidence>
<evidence type="ECO:0000256" key="3">
    <source>
        <dbReference type="ARBA" id="ARBA00023015"/>
    </source>
</evidence>
<accession>A0A1H0MAB4</accession>
<dbReference type="Proteomes" id="UP000199077">
    <property type="component" value="Chromosome I"/>
</dbReference>
<dbReference type="EMBL" id="LT629711">
    <property type="protein sequence ID" value="SDO77399.1"/>
    <property type="molecule type" value="Genomic_DNA"/>
</dbReference>
<keyword evidence="8" id="KW-1185">Reference proteome</keyword>
<evidence type="ECO:0000256" key="1">
    <source>
        <dbReference type="ARBA" id="ARBA00022679"/>
    </source>
</evidence>
<dbReference type="Pfam" id="PF03861">
    <property type="entry name" value="ANTAR"/>
    <property type="match status" value="1"/>
</dbReference>
<dbReference type="Pfam" id="PF13185">
    <property type="entry name" value="GAF_2"/>
    <property type="match status" value="1"/>
</dbReference>
<gene>
    <name evidence="7" type="ORF">SAMN04489867_0549</name>
</gene>
<name>A0A1H0MAB4_9MICO</name>
<keyword evidence="4" id="KW-0804">Transcription</keyword>
<organism evidence="7 8">
    <name type="scientific">Pedococcus dokdonensis</name>
    <dbReference type="NCBI Taxonomy" id="443156"/>
    <lineage>
        <taxon>Bacteria</taxon>
        <taxon>Bacillati</taxon>
        <taxon>Actinomycetota</taxon>
        <taxon>Actinomycetes</taxon>
        <taxon>Micrococcales</taxon>
        <taxon>Intrasporangiaceae</taxon>
        <taxon>Pedococcus</taxon>
    </lineage>
</organism>
<evidence type="ECO:0000256" key="4">
    <source>
        <dbReference type="ARBA" id="ARBA00023163"/>
    </source>
</evidence>
<evidence type="ECO:0000313" key="7">
    <source>
        <dbReference type="EMBL" id="SDO77399.1"/>
    </source>
</evidence>
<dbReference type="Gene3D" id="3.30.450.40">
    <property type="match status" value="1"/>
</dbReference>
<dbReference type="InterPro" id="IPR036388">
    <property type="entry name" value="WH-like_DNA-bd_sf"/>
</dbReference>